<dbReference type="OrthoDB" id="4771411at2759"/>
<dbReference type="EMBL" id="VFLP01000015">
    <property type="protein sequence ID" value="TRX95626.1"/>
    <property type="molecule type" value="Genomic_DNA"/>
</dbReference>
<dbReference type="AlphaFoldDB" id="A0A553I5Z9"/>
<organism evidence="2 3">
    <name type="scientific">Xylaria flabelliformis</name>
    <dbReference type="NCBI Taxonomy" id="2512241"/>
    <lineage>
        <taxon>Eukaryota</taxon>
        <taxon>Fungi</taxon>
        <taxon>Dikarya</taxon>
        <taxon>Ascomycota</taxon>
        <taxon>Pezizomycotina</taxon>
        <taxon>Sordariomycetes</taxon>
        <taxon>Xylariomycetidae</taxon>
        <taxon>Xylariales</taxon>
        <taxon>Xylariaceae</taxon>
        <taxon>Xylaria</taxon>
    </lineage>
</organism>
<reference evidence="3" key="1">
    <citation type="submission" date="2019-06" db="EMBL/GenBank/DDBJ databases">
        <title>Draft genome sequence of the griseofulvin-producing fungus Xylaria cubensis strain G536.</title>
        <authorList>
            <person name="Mead M.E."/>
            <person name="Raja H.A."/>
            <person name="Steenwyk J.L."/>
            <person name="Knowles S.L."/>
            <person name="Oberlies N.H."/>
            <person name="Rokas A."/>
        </authorList>
    </citation>
    <scope>NUCLEOTIDE SEQUENCE [LARGE SCALE GENOMIC DNA]</scope>
    <source>
        <strain evidence="3">G536</strain>
    </source>
</reference>
<evidence type="ECO:0000256" key="1">
    <source>
        <dbReference type="SAM" id="MobiDB-lite"/>
    </source>
</evidence>
<comment type="caution">
    <text evidence="2">The sequence shown here is derived from an EMBL/GenBank/DDBJ whole genome shotgun (WGS) entry which is preliminary data.</text>
</comment>
<proteinExistence type="predicted"/>
<dbReference type="Proteomes" id="UP000319160">
    <property type="component" value="Unassembled WGS sequence"/>
</dbReference>
<feature type="region of interest" description="Disordered" evidence="1">
    <location>
        <begin position="1"/>
        <end position="37"/>
    </location>
</feature>
<keyword evidence="3" id="KW-1185">Reference proteome</keyword>
<protein>
    <submittedName>
        <fullName evidence="2">Uncharacterized protein</fullName>
    </submittedName>
</protein>
<evidence type="ECO:0000313" key="2">
    <source>
        <dbReference type="EMBL" id="TRX95626.1"/>
    </source>
</evidence>
<evidence type="ECO:0000313" key="3">
    <source>
        <dbReference type="Proteomes" id="UP000319160"/>
    </source>
</evidence>
<accession>A0A553I5Z9</accession>
<gene>
    <name evidence="2" type="ORF">FHL15_003584</name>
</gene>
<name>A0A553I5Z9_9PEZI</name>
<sequence>MGKKVKTSPPSRRAKNRENALPSTTKTPTRKSPKPKAVERVLNASAEPYSIMIIKIYLDKKLYSIYDRATKKYIYHAKQNLHSGYTVVCSKDGYCNAIYDKEGKTVYAKGQR</sequence>